<comment type="caution">
    <text evidence="2">The sequence shown here is derived from an EMBL/GenBank/DDBJ whole genome shotgun (WGS) entry which is preliminary data.</text>
</comment>
<name>A0A921U4J0_SORBI</name>
<dbReference type="Proteomes" id="UP000807115">
    <property type="component" value="Chromosome 9"/>
</dbReference>
<dbReference type="Gene3D" id="3.40.50.720">
    <property type="entry name" value="NAD(P)-binding Rossmann-like Domain"/>
    <property type="match status" value="1"/>
</dbReference>
<dbReference type="InterPro" id="IPR036291">
    <property type="entry name" value="NAD(P)-bd_dom_sf"/>
</dbReference>
<dbReference type="GO" id="GO:0016491">
    <property type="term" value="F:oxidoreductase activity"/>
    <property type="evidence" value="ECO:0007669"/>
    <property type="project" value="UniProtKB-KW"/>
</dbReference>
<dbReference type="AlphaFoldDB" id="A0A921U4J0"/>
<evidence type="ECO:0000313" key="3">
    <source>
        <dbReference type="Proteomes" id="UP000807115"/>
    </source>
</evidence>
<keyword evidence="1" id="KW-0560">Oxidoreductase</keyword>
<dbReference type="PANTHER" id="PTHR10366:SF406">
    <property type="entry name" value="CINNAMOYL-COA REDUCTASE 1"/>
    <property type="match status" value="1"/>
</dbReference>
<evidence type="ECO:0000313" key="2">
    <source>
        <dbReference type="EMBL" id="KAG0517839.1"/>
    </source>
</evidence>
<sequence>MYLEMGIAWSMCTLINSNLLITVSLPSSVTGKKISRLKNAHLRALPDAAERLALCKADLLDYDALGSAVAGCHGVFHTASPGSDPVRIRVTYSST</sequence>
<gene>
    <name evidence="2" type="ORF">BDA96_09G123900</name>
</gene>
<accession>A0A921U4J0</accession>
<protein>
    <submittedName>
        <fullName evidence="2">Uncharacterized protein</fullName>
    </submittedName>
</protein>
<reference evidence="2" key="2">
    <citation type="submission" date="2020-10" db="EMBL/GenBank/DDBJ databases">
        <authorList>
            <person name="Cooper E.A."/>
            <person name="Brenton Z.W."/>
            <person name="Flinn B.S."/>
            <person name="Jenkins J."/>
            <person name="Shu S."/>
            <person name="Flowers D."/>
            <person name="Luo F."/>
            <person name="Wang Y."/>
            <person name="Xia P."/>
            <person name="Barry K."/>
            <person name="Daum C."/>
            <person name="Lipzen A."/>
            <person name="Yoshinaga Y."/>
            <person name="Schmutz J."/>
            <person name="Saski C."/>
            <person name="Vermerris W."/>
            <person name="Kresovich S."/>
        </authorList>
    </citation>
    <scope>NUCLEOTIDE SEQUENCE</scope>
</reference>
<evidence type="ECO:0000256" key="1">
    <source>
        <dbReference type="ARBA" id="ARBA00023002"/>
    </source>
</evidence>
<dbReference type="PANTHER" id="PTHR10366">
    <property type="entry name" value="NAD DEPENDENT EPIMERASE/DEHYDRATASE"/>
    <property type="match status" value="1"/>
</dbReference>
<proteinExistence type="predicted"/>
<dbReference type="SUPFAM" id="SSF51735">
    <property type="entry name" value="NAD(P)-binding Rossmann-fold domains"/>
    <property type="match status" value="1"/>
</dbReference>
<organism evidence="2 3">
    <name type="scientific">Sorghum bicolor</name>
    <name type="common">Sorghum</name>
    <name type="synonym">Sorghum vulgare</name>
    <dbReference type="NCBI Taxonomy" id="4558"/>
    <lineage>
        <taxon>Eukaryota</taxon>
        <taxon>Viridiplantae</taxon>
        <taxon>Streptophyta</taxon>
        <taxon>Embryophyta</taxon>
        <taxon>Tracheophyta</taxon>
        <taxon>Spermatophyta</taxon>
        <taxon>Magnoliopsida</taxon>
        <taxon>Liliopsida</taxon>
        <taxon>Poales</taxon>
        <taxon>Poaceae</taxon>
        <taxon>PACMAD clade</taxon>
        <taxon>Panicoideae</taxon>
        <taxon>Andropogonodae</taxon>
        <taxon>Andropogoneae</taxon>
        <taxon>Sorghinae</taxon>
        <taxon>Sorghum</taxon>
    </lineage>
</organism>
<reference evidence="2" key="1">
    <citation type="journal article" date="2019" name="BMC Genomics">
        <title>A new reference genome for Sorghum bicolor reveals high levels of sequence similarity between sweet and grain genotypes: implications for the genetics of sugar metabolism.</title>
        <authorList>
            <person name="Cooper E.A."/>
            <person name="Brenton Z.W."/>
            <person name="Flinn B.S."/>
            <person name="Jenkins J."/>
            <person name="Shu S."/>
            <person name="Flowers D."/>
            <person name="Luo F."/>
            <person name="Wang Y."/>
            <person name="Xia P."/>
            <person name="Barry K."/>
            <person name="Daum C."/>
            <person name="Lipzen A."/>
            <person name="Yoshinaga Y."/>
            <person name="Schmutz J."/>
            <person name="Saski C."/>
            <person name="Vermerris W."/>
            <person name="Kresovich S."/>
        </authorList>
    </citation>
    <scope>NUCLEOTIDE SEQUENCE</scope>
</reference>
<dbReference type="EMBL" id="CM027688">
    <property type="protein sequence ID" value="KAG0517839.1"/>
    <property type="molecule type" value="Genomic_DNA"/>
</dbReference>
<dbReference type="InterPro" id="IPR050425">
    <property type="entry name" value="NAD(P)_dehydrat-like"/>
</dbReference>